<protein>
    <submittedName>
        <fullName evidence="1">Uncharacterized protein</fullName>
    </submittedName>
</protein>
<gene>
    <name evidence="1" type="ORF">AMON00008_LOCUS16339</name>
</gene>
<proteinExistence type="predicted"/>
<dbReference type="AlphaFoldDB" id="A0A7S4ULR0"/>
<reference evidence="1" key="1">
    <citation type="submission" date="2021-01" db="EMBL/GenBank/DDBJ databases">
        <authorList>
            <person name="Corre E."/>
            <person name="Pelletier E."/>
            <person name="Niang G."/>
            <person name="Scheremetjew M."/>
            <person name="Finn R."/>
            <person name="Kale V."/>
            <person name="Holt S."/>
            <person name="Cochrane G."/>
            <person name="Meng A."/>
            <person name="Brown T."/>
            <person name="Cohen L."/>
        </authorList>
    </citation>
    <scope>NUCLEOTIDE SEQUENCE</scope>
    <source>
        <strain evidence="1">CCMP3105</strain>
    </source>
</reference>
<organism evidence="1">
    <name type="scientific">Alexandrium monilatum</name>
    <dbReference type="NCBI Taxonomy" id="311494"/>
    <lineage>
        <taxon>Eukaryota</taxon>
        <taxon>Sar</taxon>
        <taxon>Alveolata</taxon>
        <taxon>Dinophyceae</taxon>
        <taxon>Gonyaulacales</taxon>
        <taxon>Pyrocystaceae</taxon>
        <taxon>Alexandrium</taxon>
    </lineage>
</organism>
<dbReference type="EMBL" id="HBNR01024366">
    <property type="protein sequence ID" value="CAE4576719.1"/>
    <property type="molecule type" value="Transcribed_RNA"/>
</dbReference>
<sequence>MRSPLCLAHTLSSRLPRSLRRVVMPLTEGLASPQRHRVEAVPCCRTKPSDCRAMSQREVRRRCLERLRQVIRVEGGKVLDSLEVLRQEEDADHLVDRRGQLLEQLLDLWT</sequence>
<evidence type="ECO:0000313" key="1">
    <source>
        <dbReference type="EMBL" id="CAE4576719.1"/>
    </source>
</evidence>
<name>A0A7S4ULR0_9DINO</name>
<accession>A0A7S4ULR0</accession>